<feature type="transmembrane region" description="Helical" evidence="1">
    <location>
        <begin position="9"/>
        <end position="28"/>
    </location>
</feature>
<sequence length="29" mass="3837">IFYYDPQEWLTLIIIYQWMYNFLLLLLFY</sequence>
<keyword evidence="1" id="KW-0472">Membrane</keyword>
<dbReference type="EMBL" id="CAJNXB010001432">
    <property type="protein sequence ID" value="CAF3166124.1"/>
    <property type="molecule type" value="Genomic_DNA"/>
</dbReference>
<name>A0A817PPU3_9BILA</name>
<evidence type="ECO:0000313" key="3">
    <source>
        <dbReference type="Proteomes" id="UP000663825"/>
    </source>
</evidence>
<dbReference type="Proteomes" id="UP000663825">
    <property type="component" value="Unassembled WGS sequence"/>
</dbReference>
<comment type="caution">
    <text evidence="2">The sequence shown here is derived from an EMBL/GenBank/DDBJ whole genome shotgun (WGS) entry which is preliminary data.</text>
</comment>
<evidence type="ECO:0000313" key="2">
    <source>
        <dbReference type="EMBL" id="CAF3166124.1"/>
    </source>
</evidence>
<reference evidence="2" key="1">
    <citation type="submission" date="2021-02" db="EMBL/GenBank/DDBJ databases">
        <authorList>
            <person name="Nowell W R."/>
        </authorList>
    </citation>
    <scope>NUCLEOTIDE SEQUENCE</scope>
</reference>
<gene>
    <name evidence="2" type="ORF">TIS948_LOCUS10554</name>
</gene>
<protein>
    <submittedName>
        <fullName evidence="2">Uncharacterized protein</fullName>
    </submittedName>
</protein>
<proteinExistence type="predicted"/>
<organism evidence="2 3">
    <name type="scientific">Rotaria socialis</name>
    <dbReference type="NCBI Taxonomy" id="392032"/>
    <lineage>
        <taxon>Eukaryota</taxon>
        <taxon>Metazoa</taxon>
        <taxon>Spiralia</taxon>
        <taxon>Gnathifera</taxon>
        <taxon>Rotifera</taxon>
        <taxon>Eurotatoria</taxon>
        <taxon>Bdelloidea</taxon>
        <taxon>Philodinida</taxon>
        <taxon>Philodinidae</taxon>
        <taxon>Rotaria</taxon>
    </lineage>
</organism>
<evidence type="ECO:0000256" key="1">
    <source>
        <dbReference type="SAM" id="Phobius"/>
    </source>
</evidence>
<keyword evidence="1" id="KW-1133">Transmembrane helix</keyword>
<keyword evidence="1" id="KW-0812">Transmembrane</keyword>
<dbReference type="AlphaFoldDB" id="A0A817PPU3"/>
<accession>A0A817PPU3</accession>
<feature type="non-terminal residue" evidence="2">
    <location>
        <position position="1"/>
    </location>
</feature>